<dbReference type="OMA" id="MMGTIRI"/>
<keyword evidence="2" id="KW-0472">Membrane</keyword>
<protein>
    <recommendedName>
        <fullName evidence="4">Photosynthetic NDH subunit of subcomplex B 5, chloroplastic</fullName>
    </recommendedName>
</protein>
<dbReference type="EMBL" id="KK198760">
    <property type="protein sequence ID" value="KCW57441.1"/>
    <property type="molecule type" value="Genomic_DNA"/>
</dbReference>
<dbReference type="GO" id="GO:0009507">
    <property type="term" value="C:chloroplast"/>
    <property type="evidence" value="ECO:0007669"/>
    <property type="project" value="InterPro"/>
</dbReference>
<evidence type="ECO:0000313" key="3">
    <source>
        <dbReference type="EMBL" id="KCW57440.1"/>
    </source>
</evidence>
<dbReference type="InterPro" id="IPR034569">
    <property type="entry name" value="PNSB5"/>
</dbReference>
<evidence type="ECO:0000256" key="2">
    <source>
        <dbReference type="SAM" id="Phobius"/>
    </source>
</evidence>
<organism evidence="3">
    <name type="scientific">Eucalyptus grandis</name>
    <name type="common">Flooded gum</name>
    <dbReference type="NCBI Taxonomy" id="71139"/>
    <lineage>
        <taxon>Eukaryota</taxon>
        <taxon>Viridiplantae</taxon>
        <taxon>Streptophyta</taxon>
        <taxon>Embryophyta</taxon>
        <taxon>Tracheophyta</taxon>
        <taxon>Spermatophyta</taxon>
        <taxon>Magnoliopsida</taxon>
        <taxon>eudicotyledons</taxon>
        <taxon>Gunneridae</taxon>
        <taxon>Pentapetalae</taxon>
        <taxon>rosids</taxon>
        <taxon>malvids</taxon>
        <taxon>Myrtales</taxon>
        <taxon>Myrtaceae</taxon>
        <taxon>Myrtoideae</taxon>
        <taxon>Eucalypteae</taxon>
        <taxon>Eucalyptus</taxon>
    </lineage>
</organism>
<gene>
    <name evidence="3" type="ORF">EUGRSUZ_H00220</name>
</gene>
<keyword evidence="2" id="KW-0812">Transmembrane</keyword>
<feature type="region of interest" description="Disordered" evidence="1">
    <location>
        <begin position="1"/>
        <end position="47"/>
    </location>
</feature>
<sequence length="263" mass="29550">MTPRHPQTETGSAEPTRGRVPLAGAPQPEQPQSEDKRKTVDPVKESRRPKMALCVLAACTVPGISSKPVNVATRRASRPEAPALLHCLEPRGRSSVRRLNAAGLSQIEPDLNEDPVDRWATNSVDEEDFKYGKYDGHHTYYEGEEKGTFWGSIAEDIAAAEPPTGFQGLISWLFLPAVAAGMYFDVPGEYLYIGAALFTIVFCIIEMDKPDKPHNFEPQIYTMERGARDKLIADYNTMDIWDFNEKYGDLWDFTIIRDDITKR</sequence>
<reference evidence="3" key="1">
    <citation type="submission" date="2013-07" db="EMBL/GenBank/DDBJ databases">
        <title>The genome of Eucalyptus grandis.</title>
        <authorList>
            <person name="Schmutz J."/>
            <person name="Hayes R."/>
            <person name="Myburg A."/>
            <person name="Tuskan G."/>
            <person name="Grattapaglia D."/>
            <person name="Rokhsar D.S."/>
        </authorList>
    </citation>
    <scope>NUCLEOTIDE SEQUENCE</scope>
    <source>
        <tissue evidence="3">Leaf extractions</tissue>
    </source>
</reference>
<dbReference type="PANTHER" id="PTHR36399:SF1">
    <property type="entry name" value="PHOTOSYNTHETIC NDH SUBUNIT OF SUBCOMPLEX B 5, CHLOROPLASTIC"/>
    <property type="match status" value="1"/>
</dbReference>
<proteinExistence type="predicted"/>
<evidence type="ECO:0000256" key="1">
    <source>
        <dbReference type="SAM" id="MobiDB-lite"/>
    </source>
</evidence>
<dbReference type="FunCoup" id="A0A059AVK7">
    <property type="interactions" value="1684"/>
</dbReference>
<dbReference type="Gramene" id="KCW57441">
    <property type="protein sequence ID" value="KCW57441"/>
    <property type="gene ID" value="EUGRSUZ_H00220"/>
</dbReference>
<keyword evidence="2" id="KW-1133">Transmembrane helix</keyword>
<dbReference type="Gramene" id="KCW57440">
    <property type="protein sequence ID" value="KCW57440"/>
    <property type="gene ID" value="EUGRSUZ_H00220"/>
</dbReference>
<dbReference type="PANTHER" id="PTHR36399">
    <property type="entry name" value="PHOTOSYNTHETIC NDH SUBUNIT OF SUBCOMPLEX B 5, CHLOROPLASTIC"/>
    <property type="match status" value="1"/>
</dbReference>
<dbReference type="AlphaFoldDB" id="A0A059AVK7"/>
<evidence type="ECO:0008006" key="4">
    <source>
        <dbReference type="Google" id="ProtNLM"/>
    </source>
</evidence>
<dbReference type="EMBL" id="KK198760">
    <property type="protein sequence ID" value="KCW57440.1"/>
    <property type="molecule type" value="Genomic_DNA"/>
</dbReference>
<feature type="compositionally biased region" description="Basic and acidic residues" evidence="1">
    <location>
        <begin position="33"/>
        <end position="47"/>
    </location>
</feature>
<feature type="transmembrane region" description="Helical" evidence="2">
    <location>
        <begin position="190"/>
        <end position="207"/>
    </location>
</feature>
<dbReference type="eggNOG" id="ENOG502R1NE">
    <property type="taxonomic scope" value="Eukaryota"/>
</dbReference>
<dbReference type="GO" id="GO:0006979">
    <property type="term" value="P:response to oxidative stress"/>
    <property type="evidence" value="ECO:0007669"/>
    <property type="project" value="InterPro"/>
</dbReference>
<accession>A0A059AVK7</accession>
<name>A0A059AVK7_EUCGR</name>
<dbReference type="STRING" id="71139.A0A059AVK7"/>